<protein>
    <recommendedName>
        <fullName evidence="8">DDT domain-containing protein</fullName>
    </recommendedName>
</protein>
<dbReference type="PANTHER" id="PTHR15546:SF2">
    <property type="entry name" value="DDT DOMAIN-CONTAINING PROTEIN DDB_G0282237"/>
    <property type="match status" value="1"/>
</dbReference>
<dbReference type="InterPro" id="IPR053271">
    <property type="entry name" value="DDT_domain"/>
</dbReference>
<dbReference type="InterPro" id="IPR018501">
    <property type="entry name" value="DDT_dom"/>
</dbReference>
<name>A0A8T0PV78_PANVG</name>
<dbReference type="GO" id="GO:0005634">
    <property type="term" value="C:nucleus"/>
    <property type="evidence" value="ECO:0007669"/>
    <property type="project" value="UniProtKB-SubCell"/>
</dbReference>
<evidence type="ECO:0000259" key="5">
    <source>
        <dbReference type="PROSITE" id="PS51136"/>
    </source>
</evidence>
<evidence type="ECO:0000256" key="3">
    <source>
        <dbReference type="PROSITE-ProRule" id="PRU00475"/>
    </source>
</evidence>
<keyword evidence="2 3" id="KW-0539">Nucleus</keyword>
<evidence type="ECO:0008006" key="8">
    <source>
        <dbReference type="Google" id="ProtNLM"/>
    </source>
</evidence>
<dbReference type="AlphaFoldDB" id="A0A8T0PV78"/>
<proteinExistence type="predicted"/>
<reference evidence="6" key="1">
    <citation type="submission" date="2020-05" db="EMBL/GenBank/DDBJ databases">
        <title>WGS assembly of Panicum virgatum.</title>
        <authorList>
            <person name="Lovell J.T."/>
            <person name="Jenkins J."/>
            <person name="Shu S."/>
            <person name="Juenger T.E."/>
            <person name="Schmutz J."/>
        </authorList>
    </citation>
    <scope>NUCLEOTIDE SEQUENCE</scope>
    <source>
        <strain evidence="6">AP13</strain>
    </source>
</reference>
<evidence type="ECO:0000256" key="2">
    <source>
        <dbReference type="ARBA" id="ARBA00023242"/>
    </source>
</evidence>
<dbReference type="PROSITE" id="PS51136">
    <property type="entry name" value="WAC"/>
    <property type="match status" value="1"/>
</dbReference>
<dbReference type="PANTHER" id="PTHR15546">
    <property type="entry name" value="BROMODOMAIN ADJACENT TO ZINC FINGER DOMAIN, 2A"/>
    <property type="match status" value="1"/>
</dbReference>
<dbReference type="PROSITE" id="PS50827">
    <property type="entry name" value="DDT"/>
    <property type="match status" value="1"/>
</dbReference>
<dbReference type="Pfam" id="PF02791">
    <property type="entry name" value="DDT"/>
    <property type="match status" value="1"/>
</dbReference>
<sequence>MPLLKRTTFPLLEPPKNLDSNEKLFQIRFTKEIFRDYEEYLNRLNLYRQKVWTCEVSGKSNLTYEEALVCEKQAAVKAQQLPKELIAPVLRMIQQYRTLSFTDLIEKVYSSLQLDPFEGLELHAMKDGSEAAYKVLKVIGSGSTKLCEVGWLGQDNAVVNTSLVKADDLICKKAPASRNTLKFFIREFYQKVSWIVNADLAKKYGIDIEPPEDIMNGEGLYKGRKRFANGEGASKKLKKDEKLLELPVKYPIDDLSVKPAIDDPVLSKRPPLSRDFRVPTNSVGDLLMIWDFCSSFGRLLCLSPFSLSDLENAICYKESNLVLVVEIHAALFHLLIKDEGEYFTFLLNKKKILKR</sequence>
<keyword evidence="7" id="KW-1185">Reference proteome</keyword>
<dbReference type="Proteomes" id="UP000823388">
    <property type="component" value="Chromosome 7N"/>
</dbReference>
<evidence type="ECO:0000256" key="1">
    <source>
        <dbReference type="ARBA" id="ARBA00004123"/>
    </source>
</evidence>
<dbReference type="InterPro" id="IPR013136">
    <property type="entry name" value="WSTF_Acf1_Cbp146"/>
</dbReference>
<comment type="subcellular location">
    <subcellularLocation>
        <location evidence="1 3">Nucleus</location>
    </subcellularLocation>
</comment>
<organism evidence="6 7">
    <name type="scientific">Panicum virgatum</name>
    <name type="common">Blackwell switchgrass</name>
    <dbReference type="NCBI Taxonomy" id="38727"/>
    <lineage>
        <taxon>Eukaryota</taxon>
        <taxon>Viridiplantae</taxon>
        <taxon>Streptophyta</taxon>
        <taxon>Embryophyta</taxon>
        <taxon>Tracheophyta</taxon>
        <taxon>Spermatophyta</taxon>
        <taxon>Magnoliopsida</taxon>
        <taxon>Liliopsida</taxon>
        <taxon>Poales</taxon>
        <taxon>Poaceae</taxon>
        <taxon>PACMAD clade</taxon>
        <taxon>Panicoideae</taxon>
        <taxon>Panicodae</taxon>
        <taxon>Paniceae</taxon>
        <taxon>Panicinae</taxon>
        <taxon>Panicum</taxon>
        <taxon>Panicum sect. Hiantes</taxon>
    </lineage>
</organism>
<dbReference type="Pfam" id="PF10537">
    <property type="entry name" value="WAC_Acf1_DNA_bd"/>
    <property type="match status" value="1"/>
</dbReference>
<dbReference type="EMBL" id="CM029050">
    <property type="protein sequence ID" value="KAG2566347.1"/>
    <property type="molecule type" value="Genomic_DNA"/>
</dbReference>
<feature type="domain" description="WAC" evidence="5">
    <location>
        <begin position="22"/>
        <end position="129"/>
    </location>
</feature>
<feature type="domain" description="DDT" evidence="4">
    <location>
        <begin position="280"/>
        <end position="341"/>
    </location>
</feature>
<comment type="caution">
    <text evidence="6">The sequence shown here is derived from an EMBL/GenBank/DDBJ whole genome shotgun (WGS) entry which is preliminary data.</text>
</comment>
<evidence type="ECO:0000313" key="7">
    <source>
        <dbReference type="Proteomes" id="UP000823388"/>
    </source>
</evidence>
<evidence type="ECO:0000259" key="4">
    <source>
        <dbReference type="PROSITE" id="PS50827"/>
    </source>
</evidence>
<accession>A0A8T0PV78</accession>
<evidence type="ECO:0000313" key="6">
    <source>
        <dbReference type="EMBL" id="KAG2566347.1"/>
    </source>
</evidence>
<dbReference type="SMART" id="SM00571">
    <property type="entry name" value="DDT"/>
    <property type="match status" value="1"/>
</dbReference>
<gene>
    <name evidence="6" type="ORF">PVAP13_7NG196253</name>
</gene>